<sequence>MEKIKTDVLKQMFLDGARLIIEKEPYLTEIDSVIGDGDHGEGMKRGCEALIKILETENYVYVDELCRAVSIELIKTMGGASGIIFGTMFLGGISSLGHQEYATAPQIADYFWNGEQAIERRGKARPGQKTMLDALYPACVEMKKAVLETSNIIEVLKRGYQAAVQGVADCRNFQSGIGRSRNFKEKTLGIPDPGAVSVSLWFQAFCLSVDK</sequence>
<dbReference type="GO" id="GO:0019563">
    <property type="term" value="P:glycerol catabolic process"/>
    <property type="evidence" value="ECO:0007669"/>
    <property type="project" value="TreeGrafter"/>
</dbReference>
<dbReference type="EC" id="2.7.1.121" evidence="3"/>
<dbReference type="RefSeq" id="WP_055200231.1">
    <property type="nucleotide sequence ID" value="NZ_BTHH01000008.1"/>
</dbReference>
<reference evidence="10 11" key="1">
    <citation type="submission" date="2015-09" db="EMBL/GenBank/DDBJ databases">
        <authorList>
            <consortium name="Pathogen Informatics"/>
        </authorList>
    </citation>
    <scope>NUCLEOTIDE SEQUENCE [LARGE SCALE GENOMIC DNA]</scope>
    <source>
        <strain evidence="10 11">2789STDY5834863</strain>
    </source>
</reference>
<feature type="domain" description="DhaL" evidence="9">
    <location>
        <begin position="7"/>
        <end position="207"/>
    </location>
</feature>
<keyword evidence="4 10" id="KW-0808">Transferase</keyword>
<evidence type="ECO:0000256" key="6">
    <source>
        <dbReference type="ARBA" id="ARBA00022798"/>
    </source>
</evidence>
<keyword evidence="5 10" id="KW-0418">Kinase</keyword>
<evidence type="ECO:0000256" key="3">
    <source>
        <dbReference type="ARBA" id="ARBA00012095"/>
    </source>
</evidence>
<comment type="function">
    <text evidence="8">ADP-binding subunit of the dihydroxyacetone kinase, which is responsible for the phosphoenolpyruvate (PEP)-dependent phosphorylation of dihydroxyacetone. DhaL-ADP is converted to DhaL-ATP via a phosphoryl group transfer from DhaM and transmits it to dihydroxyacetone binds to DhaK.</text>
</comment>
<evidence type="ECO:0000259" key="9">
    <source>
        <dbReference type="PROSITE" id="PS51480"/>
    </source>
</evidence>
<dbReference type="InterPro" id="IPR004007">
    <property type="entry name" value="DhaL_dom"/>
</dbReference>
<evidence type="ECO:0000313" key="10">
    <source>
        <dbReference type="EMBL" id="CUO06688.1"/>
    </source>
</evidence>
<dbReference type="InterPro" id="IPR012737">
    <property type="entry name" value="DhaK_L_YcgS"/>
</dbReference>
<evidence type="ECO:0000313" key="11">
    <source>
        <dbReference type="Proteomes" id="UP000095431"/>
    </source>
</evidence>
<dbReference type="GO" id="GO:0004371">
    <property type="term" value="F:glycerone kinase activity"/>
    <property type="evidence" value="ECO:0007669"/>
    <property type="project" value="InterPro"/>
</dbReference>
<evidence type="ECO:0000256" key="2">
    <source>
        <dbReference type="ARBA" id="ARBA00004745"/>
    </source>
</evidence>
<organism evidence="10 11">
    <name type="scientific">Blautia wexlerae</name>
    <dbReference type="NCBI Taxonomy" id="418240"/>
    <lineage>
        <taxon>Bacteria</taxon>
        <taxon>Bacillati</taxon>
        <taxon>Bacillota</taxon>
        <taxon>Clostridia</taxon>
        <taxon>Lachnospirales</taxon>
        <taxon>Lachnospiraceae</taxon>
        <taxon>Blautia</taxon>
    </lineage>
</organism>
<dbReference type="Pfam" id="PF02734">
    <property type="entry name" value="Dak2"/>
    <property type="match status" value="1"/>
</dbReference>
<dbReference type="GO" id="GO:0005829">
    <property type="term" value="C:cytosol"/>
    <property type="evidence" value="ECO:0007669"/>
    <property type="project" value="TreeGrafter"/>
</dbReference>
<dbReference type="NCBIfam" id="TIGR02365">
    <property type="entry name" value="dha_L_ycgS"/>
    <property type="match status" value="1"/>
</dbReference>
<dbReference type="AlphaFoldDB" id="A0A174C4J9"/>
<dbReference type="GO" id="GO:0047324">
    <property type="term" value="F:phosphoenolpyruvate-glycerone phosphotransferase activity"/>
    <property type="evidence" value="ECO:0007669"/>
    <property type="project" value="UniProtKB-EC"/>
</dbReference>
<evidence type="ECO:0000256" key="1">
    <source>
        <dbReference type="ARBA" id="ARBA00001113"/>
    </source>
</evidence>
<keyword evidence="6" id="KW-0319">Glycerol metabolism</keyword>
<name>A0A174C4J9_9FIRM</name>
<comment type="subunit">
    <text evidence="7">Homodimer. The dihydroxyacetone kinase complex is composed of a homodimer of DhaM, a homodimer of DhaK and the subunit DhaL.</text>
</comment>
<dbReference type="InterPro" id="IPR050861">
    <property type="entry name" value="Dihydroxyacetone_Kinase"/>
</dbReference>
<dbReference type="PANTHER" id="PTHR28629:SF4">
    <property type="entry name" value="TRIOKINASE_FMN CYCLASE"/>
    <property type="match status" value="1"/>
</dbReference>
<comment type="catalytic activity">
    <reaction evidence="1">
        <text>dihydroxyacetone + phosphoenolpyruvate = dihydroxyacetone phosphate + pyruvate</text>
        <dbReference type="Rhea" id="RHEA:18381"/>
        <dbReference type="ChEBI" id="CHEBI:15361"/>
        <dbReference type="ChEBI" id="CHEBI:16016"/>
        <dbReference type="ChEBI" id="CHEBI:57642"/>
        <dbReference type="ChEBI" id="CHEBI:58702"/>
        <dbReference type="EC" id="2.7.1.121"/>
    </reaction>
</comment>
<gene>
    <name evidence="10" type="primary">dhaL</name>
    <name evidence="10" type="ORF">ERS852478_01759</name>
</gene>
<dbReference type="Gene3D" id="1.25.40.340">
    <property type="match status" value="1"/>
</dbReference>
<dbReference type="PROSITE" id="PS51480">
    <property type="entry name" value="DHAL"/>
    <property type="match status" value="1"/>
</dbReference>
<evidence type="ECO:0000256" key="7">
    <source>
        <dbReference type="ARBA" id="ARBA00046577"/>
    </source>
</evidence>
<accession>A0A174C4J9</accession>
<dbReference type="PANTHER" id="PTHR28629">
    <property type="entry name" value="TRIOKINASE/FMN CYCLASE"/>
    <property type="match status" value="1"/>
</dbReference>
<dbReference type="Proteomes" id="UP000095431">
    <property type="component" value="Unassembled WGS sequence"/>
</dbReference>
<dbReference type="FunFam" id="1.25.40.340:FF:000002">
    <property type="entry name" value="Dihydroxyacetone kinase, L subunit"/>
    <property type="match status" value="1"/>
</dbReference>
<dbReference type="SUPFAM" id="SSF101473">
    <property type="entry name" value="DhaL-like"/>
    <property type="match status" value="1"/>
</dbReference>
<proteinExistence type="predicted"/>
<protein>
    <recommendedName>
        <fullName evidence="3">phosphoenolpyruvate--glycerone phosphotransferase</fullName>
        <ecNumber evidence="3">2.7.1.121</ecNumber>
    </recommendedName>
</protein>
<evidence type="ECO:0000256" key="8">
    <source>
        <dbReference type="ARBA" id="ARBA00055771"/>
    </source>
</evidence>
<evidence type="ECO:0000256" key="4">
    <source>
        <dbReference type="ARBA" id="ARBA00022679"/>
    </source>
</evidence>
<dbReference type="SMART" id="SM01120">
    <property type="entry name" value="Dak2"/>
    <property type="match status" value="1"/>
</dbReference>
<dbReference type="EMBL" id="CYZN01000010">
    <property type="protein sequence ID" value="CUO06688.1"/>
    <property type="molecule type" value="Genomic_DNA"/>
</dbReference>
<dbReference type="InterPro" id="IPR036117">
    <property type="entry name" value="DhaL_dom_sf"/>
</dbReference>
<comment type="pathway">
    <text evidence="2">Polyol metabolism; glycerol degradation.</text>
</comment>
<evidence type="ECO:0000256" key="5">
    <source>
        <dbReference type="ARBA" id="ARBA00022777"/>
    </source>
</evidence>